<proteinExistence type="predicted"/>
<evidence type="ECO:0000313" key="4">
    <source>
        <dbReference type="Proteomes" id="UP000429607"/>
    </source>
</evidence>
<comment type="caution">
    <text evidence="2">The sequence shown here is derived from an EMBL/GenBank/DDBJ whole genome shotgun (WGS) entry which is preliminary data.</text>
</comment>
<organism evidence="2 4">
    <name type="scientific">Phytophthora rubi</name>
    <dbReference type="NCBI Taxonomy" id="129364"/>
    <lineage>
        <taxon>Eukaryota</taxon>
        <taxon>Sar</taxon>
        <taxon>Stramenopiles</taxon>
        <taxon>Oomycota</taxon>
        <taxon>Peronosporomycetes</taxon>
        <taxon>Peronosporales</taxon>
        <taxon>Peronosporaceae</taxon>
        <taxon>Phytophthora</taxon>
    </lineage>
</organism>
<sequence length="114" mass="13146">MWMSDQGTQFKNELVAGLRQRLKGVHTFVPVYTPWVNGTVERLNRDILHVVRALPAMWMSDQGTHFKNELMAGLRQRLKGVHTFVPVYTPWLNGTVERLSCGQVNALKRLVCIW</sequence>
<reference evidence="2 4" key="1">
    <citation type="submission" date="2018-09" db="EMBL/GenBank/DDBJ databases">
        <title>Genomic investigation of the strawberry pathogen Phytophthora fragariae indicates pathogenicity is determined by transcriptional variation in three key races.</title>
        <authorList>
            <person name="Adams T.M."/>
            <person name="Armitage A.D."/>
            <person name="Sobczyk M.K."/>
            <person name="Bates H.J."/>
            <person name="Dunwell J.M."/>
            <person name="Nellist C.F."/>
            <person name="Harrison R.J."/>
        </authorList>
    </citation>
    <scope>NUCLEOTIDE SEQUENCE [LARGE SCALE GENOMIC DNA]</scope>
    <source>
        <strain evidence="2 4">SCRP249</strain>
        <strain evidence="3 5">SCRP333</strain>
    </source>
</reference>
<dbReference type="AlphaFoldDB" id="A0A6A3PEN2"/>
<evidence type="ECO:0000313" key="5">
    <source>
        <dbReference type="Proteomes" id="UP000434957"/>
    </source>
</evidence>
<dbReference type="InterPro" id="IPR036397">
    <property type="entry name" value="RNaseH_sf"/>
</dbReference>
<protein>
    <recommendedName>
        <fullName evidence="1">Integrase catalytic domain-containing protein</fullName>
    </recommendedName>
</protein>
<dbReference type="PROSITE" id="PS50994">
    <property type="entry name" value="INTEGRASE"/>
    <property type="match status" value="1"/>
</dbReference>
<name>A0A6A3PEN2_9STRA</name>
<gene>
    <name evidence="2" type="ORF">PR001_g142</name>
    <name evidence="3" type="ORF">PR003_g142</name>
</gene>
<dbReference type="Gene3D" id="3.30.420.10">
    <property type="entry name" value="Ribonuclease H-like superfamily/Ribonuclease H"/>
    <property type="match status" value="2"/>
</dbReference>
<dbReference type="Proteomes" id="UP000429607">
    <property type="component" value="Unassembled WGS sequence"/>
</dbReference>
<dbReference type="SUPFAM" id="SSF53098">
    <property type="entry name" value="Ribonuclease H-like"/>
    <property type="match status" value="2"/>
</dbReference>
<dbReference type="EMBL" id="QXFT01000003">
    <property type="protein sequence ID" value="KAE9360564.1"/>
    <property type="molecule type" value="Genomic_DNA"/>
</dbReference>
<keyword evidence="5" id="KW-1185">Reference proteome</keyword>
<dbReference type="GO" id="GO:0015074">
    <property type="term" value="P:DNA integration"/>
    <property type="evidence" value="ECO:0007669"/>
    <property type="project" value="InterPro"/>
</dbReference>
<evidence type="ECO:0000313" key="2">
    <source>
        <dbReference type="EMBL" id="KAE9052855.1"/>
    </source>
</evidence>
<dbReference type="InterPro" id="IPR039537">
    <property type="entry name" value="Retrotran_Ty1/copia-like"/>
</dbReference>
<evidence type="ECO:0000313" key="3">
    <source>
        <dbReference type="EMBL" id="KAE9360564.1"/>
    </source>
</evidence>
<dbReference type="InterPro" id="IPR012337">
    <property type="entry name" value="RNaseH-like_sf"/>
</dbReference>
<dbReference type="InterPro" id="IPR001584">
    <property type="entry name" value="Integrase_cat-core"/>
</dbReference>
<dbReference type="PANTHER" id="PTHR42648">
    <property type="entry name" value="TRANSPOSASE, PUTATIVE-RELATED"/>
    <property type="match status" value="1"/>
</dbReference>
<evidence type="ECO:0000259" key="1">
    <source>
        <dbReference type="PROSITE" id="PS50994"/>
    </source>
</evidence>
<dbReference type="GO" id="GO:0003676">
    <property type="term" value="F:nucleic acid binding"/>
    <property type="evidence" value="ECO:0007669"/>
    <property type="project" value="InterPro"/>
</dbReference>
<dbReference type="Proteomes" id="UP000434957">
    <property type="component" value="Unassembled WGS sequence"/>
</dbReference>
<dbReference type="PANTHER" id="PTHR42648:SF31">
    <property type="entry name" value="RNA-DIRECTED DNA POLYMERASE"/>
    <property type="match status" value="1"/>
</dbReference>
<accession>A0A6A3PEN2</accession>
<dbReference type="EMBL" id="QXFV01000003">
    <property type="protein sequence ID" value="KAE9052855.1"/>
    <property type="molecule type" value="Genomic_DNA"/>
</dbReference>
<feature type="domain" description="Integrase catalytic" evidence="1">
    <location>
        <begin position="1"/>
        <end position="54"/>
    </location>
</feature>